<dbReference type="HOGENOM" id="CLU_3017321_0_0_1"/>
<keyword evidence="3" id="KW-1185">Reference proteome</keyword>
<reference evidence="1 3" key="2">
    <citation type="journal article" date="2014" name="BMC Genomics">
        <title>An improved genome release (version Mt4.0) for the model legume Medicago truncatula.</title>
        <authorList>
            <person name="Tang H."/>
            <person name="Krishnakumar V."/>
            <person name="Bidwell S."/>
            <person name="Rosen B."/>
            <person name="Chan A."/>
            <person name="Zhou S."/>
            <person name="Gentzbittel L."/>
            <person name="Childs K.L."/>
            <person name="Yandell M."/>
            <person name="Gundlach H."/>
            <person name="Mayer K.F."/>
            <person name="Schwartz D.C."/>
            <person name="Town C.D."/>
        </authorList>
    </citation>
    <scope>GENOME REANNOTATION</scope>
    <source>
        <strain evidence="1">A17</strain>
        <strain evidence="2 3">cv. Jemalong A17</strain>
    </source>
</reference>
<evidence type="ECO:0000313" key="2">
    <source>
        <dbReference type="EnsemblPlants" id="KEH23307"/>
    </source>
</evidence>
<organism evidence="1 3">
    <name type="scientific">Medicago truncatula</name>
    <name type="common">Barrel medic</name>
    <name type="synonym">Medicago tribuloides</name>
    <dbReference type="NCBI Taxonomy" id="3880"/>
    <lineage>
        <taxon>Eukaryota</taxon>
        <taxon>Viridiplantae</taxon>
        <taxon>Streptophyta</taxon>
        <taxon>Embryophyta</taxon>
        <taxon>Tracheophyta</taxon>
        <taxon>Spermatophyta</taxon>
        <taxon>Magnoliopsida</taxon>
        <taxon>eudicotyledons</taxon>
        <taxon>Gunneridae</taxon>
        <taxon>Pentapetalae</taxon>
        <taxon>rosids</taxon>
        <taxon>fabids</taxon>
        <taxon>Fabales</taxon>
        <taxon>Fabaceae</taxon>
        <taxon>Papilionoideae</taxon>
        <taxon>50 kb inversion clade</taxon>
        <taxon>NPAAA clade</taxon>
        <taxon>Hologalegina</taxon>
        <taxon>IRL clade</taxon>
        <taxon>Trifolieae</taxon>
        <taxon>Medicago</taxon>
    </lineage>
</organism>
<dbReference type="EMBL" id="CM001223">
    <property type="protein sequence ID" value="KEH23307.1"/>
    <property type="molecule type" value="Genomic_DNA"/>
</dbReference>
<proteinExistence type="predicted"/>
<dbReference type="AlphaFoldDB" id="A0A072U0T4"/>
<accession>A0A072U0T4</accession>
<gene>
    <name evidence="1" type="ordered locus">MTR_7g074135</name>
</gene>
<evidence type="ECO:0000313" key="3">
    <source>
        <dbReference type="Proteomes" id="UP000002051"/>
    </source>
</evidence>
<name>A0A072U0T4_MEDTR</name>
<dbReference type="Proteomes" id="UP000002051">
    <property type="component" value="Unassembled WGS sequence"/>
</dbReference>
<protein>
    <submittedName>
        <fullName evidence="1 2">Uncharacterized protein</fullName>
    </submittedName>
</protein>
<reference evidence="2" key="3">
    <citation type="submission" date="2015-04" db="UniProtKB">
        <authorList>
            <consortium name="EnsemblPlants"/>
        </authorList>
    </citation>
    <scope>IDENTIFICATION</scope>
    <source>
        <strain evidence="2">cv. Jemalong A17</strain>
    </source>
</reference>
<sequence length="56" mass="5934">MCISFCFRNATEKASGWPLMATTVAYTISVKGNSIGLILLAGDIKLSMIGGFGYLT</sequence>
<dbReference type="EnsemblPlants" id="KEH23307">
    <property type="protein sequence ID" value="KEH23307"/>
    <property type="gene ID" value="MTR_7g074135"/>
</dbReference>
<evidence type="ECO:0000313" key="1">
    <source>
        <dbReference type="EMBL" id="KEH23307.1"/>
    </source>
</evidence>
<reference evidence="1 3" key="1">
    <citation type="journal article" date="2011" name="Nature">
        <title>The Medicago genome provides insight into the evolution of rhizobial symbioses.</title>
        <authorList>
            <person name="Young N.D."/>
            <person name="Debelle F."/>
            <person name="Oldroyd G.E."/>
            <person name="Geurts R."/>
            <person name="Cannon S.B."/>
            <person name="Udvardi M.K."/>
            <person name="Benedito V.A."/>
            <person name="Mayer K.F."/>
            <person name="Gouzy J."/>
            <person name="Schoof H."/>
            <person name="Van de Peer Y."/>
            <person name="Proost S."/>
            <person name="Cook D.R."/>
            <person name="Meyers B.C."/>
            <person name="Spannagl M."/>
            <person name="Cheung F."/>
            <person name="De Mita S."/>
            <person name="Krishnakumar V."/>
            <person name="Gundlach H."/>
            <person name="Zhou S."/>
            <person name="Mudge J."/>
            <person name="Bharti A.K."/>
            <person name="Murray J.D."/>
            <person name="Naoumkina M.A."/>
            <person name="Rosen B."/>
            <person name="Silverstein K.A."/>
            <person name="Tang H."/>
            <person name="Rombauts S."/>
            <person name="Zhao P.X."/>
            <person name="Zhou P."/>
            <person name="Barbe V."/>
            <person name="Bardou P."/>
            <person name="Bechner M."/>
            <person name="Bellec A."/>
            <person name="Berger A."/>
            <person name="Berges H."/>
            <person name="Bidwell S."/>
            <person name="Bisseling T."/>
            <person name="Choisne N."/>
            <person name="Couloux A."/>
            <person name="Denny R."/>
            <person name="Deshpande S."/>
            <person name="Dai X."/>
            <person name="Doyle J.J."/>
            <person name="Dudez A.M."/>
            <person name="Farmer A.D."/>
            <person name="Fouteau S."/>
            <person name="Franken C."/>
            <person name="Gibelin C."/>
            <person name="Gish J."/>
            <person name="Goldstein S."/>
            <person name="Gonzalez A.J."/>
            <person name="Green P.J."/>
            <person name="Hallab A."/>
            <person name="Hartog M."/>
            <person name="Hua A."/>
            <person name="Humphray S.J."/>
            <person name="Jeong D.H."/>
            <person name="Jing Y."/>
            <person name="Jocker A."/>
            <person name="Kenton S.M."/>
            <person name="Kim D.J."/>
            <person name="Klee K."/>
            <person name="Lai H."/>
            <person name="Lang C."/>
            <person name="Lin S."/>
            <person name="Macmil S.L."/>
            <person name="Magdelenat G."/>
            <person name="Matthews L."/>
            <person name="McCorrison J."/>
            <person name="Monaghan E.L."/>
            <person name="Mun J.H."/>
            <person name="Najar F.Z."/>
            <person name="Nicholson C."/>
            <person name="Noirot C."/>
            <person name="O'Bleness M."/>
            <person name="Paule C.R."/>
            <person name="Poulain J."/>
            <person name="Prion F."/>
            <person name="Qin B."/>
            <person name="Qu C."/>
            <person name="Retzel E.F."/>
            <person name="Riddle C."/>
            <person name="Sallet E."/>
            <person name="Samain S."/>
            <person name="Samson N."/>
            <person name="Sanders I."/>
            <person name="Saurat O."/>
            <person name="Scarpelli C."/>
            <person name="Schiex T."/>
            <person name="Segurens B."/>
            <person name="Severin A.J."/>
            <person name="Sherrier D.J."/>
            <person name="Shi R."/>
            <person name="Sims S."/>
            <person name="Singer S.R."/>
            <person name="Sinharoy S."/>
            <person name="Sterck L."/>
            <person name="Viollet A."/>
            <person name="Wang B.B."/>
            <person name="Wang K."/>
            <person name="Wang M."/>
            <person name="Wang X."/>
            <person name="Warfsmann J."/>
            <person name="Weissenbach J."/>
            <person name="White D.D."/>
            <person name="White J.D."/>
            <person name="Wiley G.B."/>
            <person name="Wincker P."/>
            <person name="Xing Y."/>
            <person name="Yang L."/>
            <person name="Yao Z."/>
            <person name="Ying F."/>
            <person name="Zhai J."/>
            <person name="Zhou L."/>
            <person name="Zuber A."/>
            <person name="Denarie J."/>
            <person name="Dixon R.A."/>
            <person name="May G.D."/>
            <person name="Schwartz D.C."/>
            <person name="Rogers J."/>
            <person name="Quetier F."/>
            <person name="Town C.D."/>
            <person name="Roe B.A."/>
        </authorList>
    </citation>
    <scope>NUCLEOTIDE SEQUENCE [LARGE SCALE GENOMIC DNA]</scope>
    <source>
        <strain evidence="1">A17</strain>
        <strain evidence="2 3">cv. Jemalong A17</strain>
    </source>
</reference>